<evidence type="ECO:0000256" key="2">
    <source>
        <dbReference type="ARBA" id="ARBA00019403"/>
    </source>
</evidence>
<dbReference type="SMART" id="SM00987">
    <property type="entry name" value="UreE_C"/>
    <property type="match status" value="1"/>
</dbReference>
<keyword evidence="12" id="KW-1185">Reference proteome</keyword>
<proteinExistence type="inferred from homology"/>
<dbReference type="SMART" id="SM00986">
    <property type="entry name" value="UDG"/>
    <property type="match status" value="1"/>
</dbReference>
<keyword evidence="9" id="KW-0234">DNA repair</keyword>
<evidence type="ECO:0000259" key="10">
    <source>
        <dbReference type="SMART" id="SM00986"/>
    </source>
</evidence>
<dbReference type="InterPro" id="IPR005273">
    <property type="entry name" value="Ura-DNA_glyco_family4"/>
</dbReference>
<evidence type="ECO:0000256" key="5">
    <source>
        <dbReference type="ARBA" id="ARBA00022763"/>
    </source>
</evidence>
<dbReference type="CDD" id="cd10030">
    <property type="entry name" value="UDG-F4_TTUDGA_SPO1dp_like"/>
    <property type="match status" value="1"/>
</dbReference>
<evidence type="ECO:0000256" key="1">
    <source>
        <dbReference type="ARBA" id="ARBA00006521"/>
    </source>
</evidence>
<dbReference type="Proteomes" id="UP000472320">
    <property type="component" value="Unassembled WGS sequence"/>
</dbReference>
<name>A0A6L6QGM9_9BURK</name>
<dbReference type="NCBIfam" id="TIGR00758">
    <property type="entry name" value="UDG_fam4"/>
    <property type="match status" value="1"/>
</dbReference>
<dbReference type="InterPro" id="IPR036895">
    <property type="entry name" value="Uracil-DNA_glycosylase-like_sf"/>
</dbReference>
<dbReference type="Pfam" id="PF03167">
    <property type="entry name" value="UDG"/>
    <property type="match status" value="1"/>
</dbReference>
<evidence type="ECO:0000256" key="8">
    <source>
        <dbReference type="ARBA" id="ARBA00023014"/>
    </source>
</evidence>
<dbReference type="Gene3D" id="3.40.470.10">
    <property type="entry name" value="Uracil-DNA glycosylase-like domain"/>
    <property type="match status" value="1"/>
</dbReference>
<comment type="similarity">
    <text evidence="1">Belongs to the uracil-DNA glycosylase (UDG) superfamily. Type 4 (UDGa) family.</text>
</comment>
<evidence type="ECO:0000313" key="12">
    <source>
        <dbReference type="Proteomes" id="UP000472320"/>
    </source>
</evidence>
<dbReference type="OrthoDB" id="5290748at2"/>
<dbReference type="GO" id="GO:0097506">
    <property type="term" value="F:deaminated base DNA N-glycosylase activity"/>
    <property type="evidence" value="ECO:0007669"/>
    <property type="project" value="UniProtKB-ARBA"/>
</dbReference>
<dbReference type="PANTHER" id="PTHR33693">
    <property type="entry name" value="TYPE-5 URACIL-DNA GLYCOSYLASE"/>
    <property type="match status" value="1"/>
</dbReference>
<keyword evidence="6" id="KW-0378">Hydrolase</keyword>
<evidence type="ECO:0000256" key="7">
    <source>
        <dbReference type="ARBA" id="ARBA00023004"/>
    </source>
</evidence>
<feature type="domain" description="Uracil-DNA glycosylase-like" evidence="10">
    <location>
        <begin position="30"/>
        <end position="190"/>
    </location>
</feature>
<dbReference type="GO" id="GO:0046872">
    <property type="term" value="F:metal ion binding"/>
    <property type="evidence" value="ECO:0007669"/>
    <property type="project" value="UniProtKB-KW"/>
</dbReference>
<dbReference type="GO" id="GO:0051539">
    <property type="term" value="F:4 iron, 4 sulfur cluster binding"/>
    <property type="evidence" value="ECO:0007669"/>
    <property type="project" value="UniProtKB-KW"/>
</dbReference>
<organism evidence="11 12">
    <name type="scientific">Massilia eburnea</name>
    <dbReference type="NCBI Taxonomy" id="1776165"/>
    <lineage>
        <taxon>Bacteria</taxon>
        <taxon>Pseudomonadati</taxon>
        <taxon>Pseudomonadota</taxon>
        <taxon>Betaproteobacteria</taxon>
        <taxon>Burkholderiales</taxon>
        <taxon>Oxalobacteraceae</taxon>
        <taxon>Telluria group</taxon>
        <taxon>Massilia</taxon>
    </lineage>
</organism>
<dbReference type="AlphaFoldDB" id="A0A6L6QGM9"/>
<evidence type="ECO:0000256" key="4">
    <source>
        <dbReference type="ARBA" id="ARBA00022723"/>
    </source>
</evidence>
<sequence>MKEKPDAQQPSTLDECRRCDLWRNATQPVGGQGARRAKLMLVGEQPGDQEDLAGKPFVGPAGDLLDAALEAAGIDRRQVYITNAVKHFKWEPRGKRRMHKTPAQKEVAACHYWLEAELESVGPDVIVALGATALKSVLQSGSVTLKDYMGQPVERGGRWIVATYHPAYALRVPSSEARAEARQAIIDALLEAKRLLS</sequence>
<keyword evidence="8" id="KW-0411">Iron-sulfur</keyword>
<dbReference type="RefSeq" id="WP_155454613.1">
    <property type="nucleotide sequence ID" value="NZ_WNKX01000009.1"/>
</dbReference>
<keyword evidence="3" id="KW-0004">4Fe-4S</keyword>
<keyword evidence="7" id="KW-0408">Iron</keyword>
<protein>
    <recommendedName>
        <fullName evidence="2">Type-4 uracil-DNA glycosylase</fullName>
    </recommendedName>
</protein>
<dbReference type="GO" id="GO:0006281">
    <property type="term" value="P:DNA repair"/>
    <property type="evidence" value="ECO:0007669"/>
    <property type="project" value="UniProtKB-KW"/>
</dbReference>
<dbReference type="InterPro" id="IPR005122">
    <property type="entry name" value="Uracil-DNA_glycosylase-like"/>
</dbReference>
<dbReference type="SUPFAM" id="SSF52141">
    <property type="entry name" value="Uracil-DNA glycosylase-like"/>
    <property type="match status" value="1"/>
</dbReference>
<accession>A0A6L6QGM9</accession>
<dbReference type="PANTHER" id="PTHR33693:SF9">
    <property type="entry name" value="TYPE-4 URACIL-DNA GLYCOSYLASE"/>
    <property type="match status" value="1"/>
</dbReference>
<evidence type="ECO:0000256" key="3">
    <source>
        <dbReference type="ARBA" id="ARBA00022485"/>
    </source>
</evidence>
<evidence type="ECO:0000256" key="6">
    <source>
        <dbReference type="ARBA" id="ARBA00022801"/>
    </source>
</evidence>
<reference evidence="11 12" key="1">
    <citation type="submission" date="2019-11" db="EMBL/GenBank/DDBJ databases">
        <title>Type strains purchased from KCTC, JCM and DSMZ.</title>
        <authorList>
            <person name="Lu H."/>
        </authorList>
    </citation>
    <scope>NUCLEOTIDE SEQUENCE [LARGE SCALE GENOMIC DNA]</scope>
    <source>
        <strain evidence="11 12">JCM 31587</strain>
    </source>
</reference>
<dbReference type="NCBIfam" id="TIGR03914">
    <property type="entry name" value="UDG_fam_dom"/>
    <property type="match status" value="1"/>
</dbReference>
<evidence type="ECO:0000256" key="9">
    <source>
        <dbReference type="ARBA" id="ARBA00023204"/>
    </source>
</evidence>
<keyword evidence="5" id="KW-0227">DNA damage</keyword>
<dbReference type="InterPro" id="IPR051536">
    <property type="entry name" value="UDG_Type-4/5"/>
</dbReference>
<keyword evidence="4" id="KW-0479">Metal-binding</keyword>
<comment type="caution">
    <text evidence="11">The sequence shown here is derived from an EMBL/GenBank/DDBJ whole genome shotgun (WGS) entry which is preliminary data.</text>
</comment>
<dbReference type="EMBL" id="WNKX01000009">
    <property type="protein sequence ID" value="MTW11658.1"/>
    <property type="molecule type" value="Genomic_DNA"/>
</dbReference>
<evidence type="ECO:0000313" key="11">
    <source>
        <dbReference type="EMBL" id="MTW11658.1"/>
    </source>
</evidence>
<gene>
    <name evidence="11" type="ORF">GM658_13720</name>
</gene>